<name>A0ABW2M0E1_9FLAO</name>
<dbReference type="Proteomes" id="UP001596550">
    <property type="component" value="Unassembled WGS sequence"/>
</dbReference>
<gene>
    <name evidence="1" type="ORF">ACFQO9_16400</name>
</gene>
<dbReference type="RefSeq" id="WP_378181714.1">
    <property type="nucleotide sequence ID" value="NZ_JBHTCR010000008.1"/>
</dbReference>
<reference evidence="2" key="1">
    <citation type="journal article" date="2019" name="Int. J. Syst. Evol. Microbiol.">
        <title>The Global Catalogue of Microorganisms (GCM) 10K type strain sequencing project: providing services to taxonomists for standard genome sequencing and annotation.</title>
        <authorList>
            <consortium name="The Broad Institute Genomics Platform"/>
            <consortium name="The Broad Institute Genome Sequencing Center for Infectious Disease"/>
            <person name="Wu L."/>
            <person name="Ma J."/>
        </authorList>
    </citation>
    <scope>NUCLEOTIDE SEQUENCE [LARGE SCALE GENOMIC DNA]</scope>
    <source>
        <strain evidence="2">CCUG 54781</strain>
    </source>
</reference>
<comment type="caution">
    <text evidence="1">The sequence shown here is derived from an EMBL/GenBank/DDBJ whole genome shotgun (WGS) entry which is preliminary data.</text>
</comment>
<keyword evidence="2" id="KW-1185">Reference proteome</keyword>
<evidence type="ECO:0000313" key="1">
    <source>
        <dbReference type="EMBL" id="MFC7348301.1"/>
    </source>
</evidence>
<proteinExistence type="predicted"/>
<organism evidence="1 2">
    <name type="scientific">Chryseobacterium zhengzhouense</name>
    <dbReference type="NCBI Taxonomy" id="1636086"/>
    <lineage>
        <taxon>Bacteria</taxon>
        <taxon>Pseudomonadati</taxon>
        <taxon>Bacteroidota</taxon>
        <taxon>Flavobacteriia</taxon>
        <taxon>Flavobacteriales</taxon>
        <taxon>Weeksellaceae</taxon>
        <taxon>Chryseobacterium group</taxon>
        <taxon>Chryseobacterium</taxon>
    </lineage>
</organism>
<protein>
    <recommendedName>
        <fullName evidence="3">Type II toxin-antitoxin system RelE/ParE family toxin</fullName>
    </recommendedName>
</protein>
<sequence>MEIKFSDESLSDLRNIEEFLLKKWNAKVFESFLTKLDEIVDIICEGNVFFGKYENTKYHKVLITKHNSLIYLIEMMYYLLLEFSKTSKILMKITNL</sequence>
<evidence type="ECO:0000313" key="2">
    <source>
        <dbReference type="Proteomes" id="UP001596550"/>
    </source>
</evidence>
<accession>A0ABW2M0E1</accession>
<dbReference type="EMBL" id="JBHTCR010000008">
    <property type="protein sequence ID" value="MFC7348301.1"/>
    <property type="molecule type" value="Genomic_DNA"/>
</dbReference>
<evidence type="ECO:0008006" key="3">
    <source>
        <dbReference type="Google" id="ProtNLM"/>
    </source>
</evidence>